<dbReference type="Pfam" id="PF04082">
    <property type="entry name" value="Fungal_trans"/>
    <property type="match status" value="1"/>
</dbReference>
<dbReference type="RefSeq" id="XP_001275169.1">
    <property type="nucleotide sequence ID" value="XM_001275168.1"/>
</dbReference>
<feature type="domain" description="Zn(2)-C6 fungal-type" evidence="7">
    <location>
        <begin position="12"/>
        <end position="33"/>
    </location>
</feature>
<name>A1C8V6_ASPCL</name>
<dbReference type="InterPro" id="IPR036864">
    <property type="entry name" value="Zn2-C6_fun-type_DNA-bd_sf"/>
</dbReference>
<dbReference type="GO" id="GO:0000981">
    <property type="term" value="F:DNA-binding transcription factor activity, RNA polymerase II-specific"/>
    <property type="evidence" value="ECO:0007669"/>
    <property type="project" value="InterPro"/>
</dbReference>
<comment type="subcellular location">
    <subcellularLocation>
        <location evidence="1">Nucleus</location>
    </subcellularLocation>
</comment>
<dbReference type="PANTHER" id="PTHR47338">
    <property type="entry name" value="ZN(II)2CYS6 TRANSCRIPTION FACTOR (EUROFUNG)-RELATED"/>
    <property type="match status" value="1"/>
</dbReference>
<dbReference type="STRING" id="344612.A1C8V6"/>
<protein>
    <submittedName>
        <fullName evidence="8">C6 transcription factor, putative</fullName>
    </submittedName>
</protein>
<keyword evidence="9" id="KW-1185">Reference proteome</keyword>
<evidence type="ECO:0000256" key="6">
    <source>
        <dbReference type="ARBA" id="ARBA00023242"/>
    </source>
</evidence>
<dbReference type="Gene3D" id="4.10.240.10">
    <property type="entry name" value="Zn(2)-C6 fungal-type DNA-binding domain"/>
    <property type="match status" value="1"/>
</dbReference>
<keyword evidence="5" id="KW-0804">Transcription</keyword>
<gene>
    <name evidence="8" type="ORF">ACLA_044630</name>
</gene>
<dbReference type="InterPro" id="IPR050815">
    <property type="entry name" value="TF_fung"/>
</dbReference>
<dbReference type="HOGENOM" id="CLU_023880_0_1_1"/>
<dbReference type="EMBL" id="DS027046">
    <property type="protein sequence ID" value="EAW13743.1"/>
    <property type="molecule type" value="Genomic_DNA"/>
</dbReference>
<dbReference type="PROSITE" id="PS50048">
    <property type="entry name" value="ZN2_CY6_FUNGAL_2"/>
    <property type="match status" value="1"/>
</dbReference>
<dbReference type="PANTHER" id="PTHR47338:SF20">
    <property type="entry name" value="ZN(II)2CYS6 TRANSCRIPTION FACTOR (EUROFUNG)"/>
    <property type="match status" value="1"/>
</dbReference>
<keyword evidence="4" id="KW-0238">DNA-binding</keyword>
<dbReference type="GO" id="GO:0005634">
    <property type="term" value="C:nucleus"/>
    <property type="evidence" value="ECO:0007669"/>
    <property type="project" value="UniProtKB-SubCell"/>
</dbReference>
<dbReference type="Proteomes" id="UP000006701">
    <property type="component" value="Unassembled WGS sequence"/>
</dbReference>
<evidence type="ECO:0000259" key="7">
    <source>
        <dbReference type="PROSITE" id="PS50048"/>
    </source>
</evidence>
<dbReference type="eggNOG" id="ENOG502SSDB">
    <property type="taxonomic scope" value="Eukaryota"/>
</dbReference>
<dbReference type="AlphaFoldDB" id="A1C8V6"/>
<proteinExistence type="predicted"/>
<evidence type="ECO:0000256" key="3">
    <source>
        <dbReference type="ARBA" id="ARBA00023015"/>
    </source>
</evidence>
<keyword evidence="6" id="KW-0539">Nucleus</keyword>
<dbReference type="CDD" id="cd00067">
    <property type="entry name" value="GAL4"/>
    <property type="match status" value="1"/>
</dbReference>
<evidence type="ECO:0000313" key="9">
    <source>
        <dbReference type="Proteomes" id="UP000006701"/>
    </source>
</evidence>
<dbReference type="InterPro" id="IPR007219">
    <property type="entry name" value="XnlR_reg_dom"/>
</dbReference>
<evidence type="ECO:0000256" key="1">
    <source>
        <dbReference type="ARBA" id="ARBA00004123"/>
    </source>
</evidence>
<dbReference type="GO" id="GO:0006351">
    <property type="term" value="P:DNA-templated transcription"/>
    <property type="evidence" value="ECO:0007669"/>
    <property type="project" value="InterPro"/>
</dbReference>
<evidence type="ECO:0000313" key="8">
    <source>
        <dbReference type="EMBL" id="EAW13743.1"/>
    </source>
</evidence>
<dbReference type="GeneID" id="4707236"/>
<keyword evidence="3" id="KW-0805">Transcription regulation</keyword>
<evidence type="ECO:0000256" key="5">
    <source>
        <dbReference type="ARBA" id="ARBA00023163"/>
    </source>
</evidence>
<accession>A1C8V6</accession>
<organism evidence="8 9">
    <name type="scientific">Aspergillus clavatus (strain ATCC 1007 / CBS 513.65 / DSM 816 / NCTC 3887 / NRRL 1 / QM 1276 / 107)</name>
    <dbReference type="NCBI Taxonomy" id="344612"/>
    <lineage>
        <taxon>Eukaryota</taxon>
        <taxon>Fungi</taxon>
        <taxon>Dikarya</taxon>
        <taxon>Ascomycota</taxon>
        <taxon>Pezizomycotina</taxon>
        <taxon>Eurotiomycetes</taxon>
        <taxon>Eurotiomycetidae</taxon>
        <taxon>Eurotiales</taxon>
        <taxon>Aspergillaceae</taxon>
        <taxon>Aspergillus</taxon>
        <taxon>Aspergillus subgen. Fumigati</taxon>
    </lineage>
</organism>
<dbReference type="GO" id="GO:0003677">
    <property type="term" value="F:DNA binding"/>
    <property type="evidence" value="ECO:0007669"/>
    <property type="project" value="UniProtKB-KW"/>
</dbReference>
<reference evidence="8 9" key="1">
    <citation type="journal article" date="2008" name="PLoS Genet.">
        <title>Genomic islands in the pathogenic filamentous fungus Aspergillus fumigatus.</title>
        <authorList>
            <person name="Fedorova N.D."/>
            <person name="Khaldi N."/>
            <person name="Joardar V.S."/>
            <person name="Maiti R."/>
            <person name="Amedeo P."/>
            <person name="Anderson M.J."/>
            <person name="Crabtree J."/>
            <person name="Silva J.C."/>
            <person name="Badger J.H."/>
            <person name="Albarraq A."/>
            <person name="Angiuoli S."/>
            <person name="Bussey H."/>
            <person name="Bowyer P."/>
            <person name="Cotty P.J."/>
            <person name="Dyer P.S."/>
            <person name="Egan A."/>
            <person name="Galens K."/>
            <person name="Fraser-Liggett C.M."/>
            <person name="Haas B.J."/>
            <person name="Inman J.M."/>
            <person name="Kent R."/>
            <person name="Lemieux S."/>
            <person name="Malavazi I."/>
            <person name="Orvis J."/>
            <person name="Roemer T."/>
            <person name="Ronning C.M."/>
            <person name="Sundaram J.P."/>
            <person name="Sutton G."/>
            <person name="Turner G."/>
            <person name="Venter J.C."/>
            <person name="White O.R."/>
            <person name="Whitty B.R."/>
            <person name="Youngman P."/>
            <person name="Wolfe K.H."/>
            <person name="Goldman G.H."/>
            <person name="Wortman J.R."/>
            <person name="Jiang B."/>
            <person name="Denning D.W."/>
            <person name="Nierman W.C."/>
        </authorList>
    </citation>
    <scope>NUCLEOTIDE SEQUENCE [LARGE SCALE GENOMIC DNA]</scope>
    <source>
        <strain evidence="9">ATCC 1007 / CBS 513.65 / DSM 816 / NCTC 3887 / NRRL 1</strain>
    </source>
</reference>
<sequence>MESTTKTSSSNACADCRSQKRKCDKTLPSCSRCINFQPIQPYWNNITSRQLDVDRYYVGLAMTALADQSVSLDTILSEYFCHIHPWLPVIIERSFRNRLSQLHSSPCADIAMLLLAVSLVVGMKAQNGHQANIYQITKYLFAYLQLLREPSLQLVQGGLLLTLYELGSSLVQEASVSIGNCARLGYIQRLDLDDGVNHHDFTRFSESEERRRVWCGLYMLDRLIYQVATGFIAPHAVVEPRDTFRIPVDDSLLSTWSSTPEYPPSFSTPAEIPLCYFAREIQGVRILGPVQMLRQSSDIDWSSEKFSMLDRTLMYFMNKLIAQTPGSWAVLCGANAIGLASGIMLHQDRLSRGSRGLVSSEEAKASYLALSSFVKMVSDICFKFDAMEATKKIPWVPLPAVMCVGEAAIAVKYLTPIFEGCFQLDSEPFRRVLSYATKTWKLAGE</sequence>
<dbReference type="InterPro" id="IPR001138">
    <property type="entry name" value="Zn2Cys6_DnaBD"/>
</dbReference>
<evidence type="ECO:0000256" key="2">
    <source>
        <dbReference type="ARBA" id="ARBA00022723"/>
    </source>
</evidence>
<dbReference type="VEuPathDB" id="FungiDB:ACLA_044630"/>
<evidence type="ECO:0000256" key="4">
    <source>
        <dbReference type="ARBA" id="ARBA00023125"/>
    </source>
</evidence>
<dbReference type="OMA" id="RRRVWCG"/>
<dbReference type="OrthoDB" id="3862662at2759"/>
<dbReference type="Pfam" id="PF00172">
    <property type="entry name" value="Zn_clus"/>
    <property type="match status" value="1"/>
</dbReference>
<dbReference type="SUPFAM" id="SSF57701">
    <property type="entry name" value="Zn2/Cys6 DNA-binding domain"/>
    <property type="match status" value="1"/>
</dbReference>
<dbReference type="GO" id="GO:0008270">
    <property type="term" value="F:zinc ion binding"/>
    <property type="evidence" value="ECO:0007669"/>
    <property type="project" value="InterPro"/>
</dbReference>
<keyword evidence="2" id="KW-0479">Metal-binding</keyword>
<dbReference type="KEGG" id="act:ACLA_044630"/>
<dbReference type="CDD" id="cd12148">
    <property type="entry name" value="fungal_TF_MHR"/>
    <property type="match status" value="1"/>
</dbReference>